<proteinExistence type="predicted"/>
<keyword evidence="2" id="KW-1185">Reference proteome</keyword>
<evidence type="ECO:0000313" key="1">
    <source>
        <dbReference type="EMBL" id="GAA1616749.1"/>
    </source>
</evidence>
<reference evidence="2" key="1">
    <citation type="journal article" date="2019" name="Int. J. Syst. Evol. Microbiol.">
        <title>The Global Catalogue of Microorganisms (GCM) 10K type strain sequencing project: providing services to taxonomists for standard genome sequencing and annotation.</title>
        <authorList>
            <consortium name="The Broad Institute Genomics Platform"/>
            <consortium name="The Broad Institute Genome Sequencing Center for Infectious Disease"/>
            <person name="Wu L."/>
            <person name="Ma J."/>
        </authorList>
    </citation>
    <scope>NUCLEOTIDE SEQUENCE [LARGE SCALE GENOMIC DNA]</scope>
    <source>
        <strain evidence="2">JCM 13929</strain>
    </source>
</reference>
<organism evidence="1 2">
    <name type="scientific">Nonomuraea maheshkhaliensis</name>
    <dbReference type="NCBI Taxonomy" id="419590"/>
    <lineage>
        <taxon>Bacteria</taxon>
        <taxon>Bacillati</taxon>
        <taxon>Actinomycetota</taxon>
        <taxon>Actinomycetes</taxon>
        <taxon>Streptosporangiales</taxon>
        <taxon>Streptosporangiaceae</taxon>
        <taxon>Nonomuraea</taxon>
    </lineage>
</organism>
<dbReference type="RefSeq" id="WP_346101910.1">
    <property type="nucleotide sequence ID" value="NZ_BAAAMU010000005.1"/>
</dbReference>
<evidence type="ECO:0000313" key="2">
    <source>
        <dbReference type="Proteomes" id="UP001500064"/>
    </source>
</evidence>
<sequence>MLTHIEQDVGVVRVRLKPDLQTRGVRYRITAGRVHHPSCNVPFVVLSWAGDDAGD</sequence>
<comment type="caution">
    <text evidence="1">The sequence shown here is derived from an EMBL/GenBank/DDBJ whole genome shotgun (WGS) entry which is preliminary data.</text>
</comment>
<protein>
    <submittedName>
        <fullName evidence="1">Uncharacterized protein</fullName>
    </submittedName>
</protein>
<dbReference type="EMBL" id="BAAAMU010000005">
    <property type="protein sequence ID" value="GAA1616749.1"/>
    <property type="molecule type" value="Genomic_DNA"/>
</dbReference>
<dbReference type="Proteomes" id="UP001500064">
    <property type="component" value="Unassembled WGS sequence"/>
</dbReference>
<accession>A0ABP4QSW8</accession>
<gene>
    <name evidence="1" type="ORF">GCM10009733_011270</name>
</gene>
<name>A0ABP4QSW8_9ACTN</name>